<evidence type="ECO:0000256" key="6">
    <source>
        <dbReference type="ARBA" id="ARBA00033752"/>
    </source>
</evidence>
<dbReference type="GO" id="GO:0003735">
    <property type="term" value="F:structural constituent of ribosome"/>
    <property type="evidence" value="ECO:0007669"/>
    <property type="project" value="TreeGrafter"/>
</dbReference>
<dbReference type="PANTHER" id="PTHR28595:SF1">
    <property type="entry name" value="LARGE RIBOSOMAL SUBUNIT PROTEIN ML54"/>
    <property type="match status" value="1"/>
</dbReference>
<dbReference type="Proteomes" id="UP000256970">
    <property type="component" value="Unassembled WGS sequence"/>
</dbReference>
<name>A0A383W9X9_TETOB</name>
<gene>
    <name evidence="8" type="ORF">BQ4739_LOCUS10308</name>
    <name evidence="9" type="ORF">BQ4739_LOCUS14707</name>
</gene>
<keyword evidence="4" id="KW-0496">Mitochondrion</keyword>
<dbReference type="OrthoDB" id="10252718at2759"/>
<evidence type="ECO:0000256" key="3">
    <source>
        <dbReference type="ARBA" id="ARBA00022980"/>
    </source>
</evidence>
<comment type="similarity">
    <text evidence="6">Belongs to the mitochondrion-specific ribosomal protein mL54 family.</text>
</comment>
<dbReference type="InterPro" id="IPR013870">
    <property type="entry name" value="Ribosomal_mL54"/>
</dbReference>
<evidence type="ECO:0000313" key="9">
    <source>
        <dbReference type="EMBL" id="SZX74437.1"/>
    </source>
</evidence>
<comment type="subcellular location">
    <subcellularLocation>
        <location evidence="1">Mitochondrion</location>
    </subcellularLocation>
</comment>
<evidence type="ECO:0000256" key="2">
    <source>
        <dbReference type="ARBA" id="ARBA00022946"/>
    </source>
</evidence>
<keyword evidence="3" id="KW-0689">Ribosomal protein</keyword>
<evidence type="ECO:0000256" key="7">
    <source>
        <dbReference type="ARBA" id="ARBA00035179"/>
    </source>
</evidence>
<accession>A0A383W9X9</accession>
<evidence type="ECO:0000256" key="4">
    <source>
        <dbReference type="ARBA" id="ARBA00023128"/>
    </source>
</evidence>
<keyword evidence="5" id="KW-0687">Ribonucleoprotein</keyword>
<evidence type="ECO:0000256" key="1">
    <source>
        <dbReference type="ARBA" id="ARBA00004173"/>
    </source>
</evidence>
<organism evidence="9 10">
    <name type="scientific">Tetradesmus obliquus</name>
    <name type="common">Green alga</name>
    <name type="synonym">Acutodesmus obliquus</name>
    <dbReference type="NCBI Taxonomy" id="3088"/>
    <lineage>
        <taxon>Eukaryota</taxon>
        <taxon>Viridiplantae</taxon>
        <taxon>Chlorophyta</taxon>
        <taxon>core chlorophytes</taxon>
        <taxon>Chlorophyceae</taxon>
        <taxon>CS clade</taxon>
        <taxon>Sphaeropleales</taxon>
        <taxon>Scenedesmaceae</taxon>
        <taxon>Tetradesmus</taxon>
    </lineage>
</organism>
<dbReference type="STRING" id="3088.A0A383W9X9"/>
<protein>
    <recommendedName>
        <fullName evidence="7">Large ribosomal subunit protein mL54</fullName>
    </recommendedName>
</protein>
<keyword evidence="10" id="KW-1185">Reference proteome</keyword>
<reference evidence="9 10" key="1">
    <citation type="submission" date="2016-10" db="EMBL/GenBank/DDBJ databases">
        <authorList>
            <person name="Cai Z."/>
        </authorList>
    </citation>
    <scope>NUCLEOTIDE SEQUENCE [LARGE SCALE GENOMIC DNA]</scope>
</reference>
<keyword evidence="2" id="KW-0809">Transit peptide</keyword>
<dbReference type="GO" id="GO:0005762">
    <property type="term" value="C:mitochondrial large ribosomal subunit"/>
    <property type="evidence" value="ECO:0007669"/>
    <property type="project" value="TreeGrafter"/>
</dbReference>
<dbReference type="EMBL" id="FNXT01001214">
    <property type="protein sequence ID" value="SZX74437.1"/>
    <property type="molecule type" value="Genomic_DNA"/>
</dbReference>
<dbReference type="PANTHER" id="PTHR28595">
    <property type="entry name" value="39S RIBOSOMAL PROTEIN L54, MITOCHONDRIAL"/>
    <property type="match status" value="1"/>
</dbReference>
<evidence type="ECO:0000313" key="10">
    <source>
        <dbReference type="Proteomes" id="UP000256970"/>
    </source>
</evidence>
<proteinExistence type="inferred from homology"/>
<sequence length="116" mass="12928">MQGLRARICALAAQQLRAPLPAGKGKVVDRGPAKTGQLSAEVVTGVAIKKGESDPPILPDSEYPAWLFALMKPEPSVAELERMYKQEGLELHQMKRLFRYKNKMRIKEQNALTAKK</sequence>
<dbReference type="EMBL" id="FNXT01000970">
    <property type="protein sequence ID" value="SZX70061.1"/>
    <property type="molecule type" value="Genomic_DNA"/>
</dbReference>
<dbReference type="Pfam" id="PF08561">
    <property type="entry name" value="Ribosomal_L37"/>
    <property type="match status" value="1"/>
</dbReference>
<evidence type="ECO:0000313" key="8">
    <source>
        <dbReference type="EMBL" id="SZX70061.1"/>
    </source>
</evidence>
<evidence type="ECO:0000256" key="5">
    <source>
        <dbReference type="ARBA" id="ARBA00023274"/>
    </source>
</evidence>
<dbReference type="AlphaFoldDB" id="A0A383W9X9"/>